<dbReference type="RefSeq" id="WP_006489378.1">
    <property type="nucleotide sequence ID" value="NC_017934.1"/>
</dbReference>
<dbReference type="KEGG" id="mpg:Theba_1589"/>
<dbReference type="eggNOG" id="COG4030">
    <property type="taxonomic scope" value="Bacteria"/>
</dbReference>
<dbReference type="InterPro" id="IPR021345">
    <property type="entry name" value="DUF2961"/>
</dbReference>
<evidence type="ECO:0008006" key="3">
    <source>
        <dbReference type="Google" id="ProtNLM"/>
    </source>
</evidence>
<protein>
    <recommendedName>
        <fullName evidence="3">DUF2961 domain-containing protein</fullName>
    </recommendedName>
</protein>
<dbReference type="Pfam" id="PF11175">
    <property type="entry name" value="DUF2961"/>
    <property type="match status" value="1"/>
</dbReference>
<dbReference type="EMBL" id="CP003532">
    <property type="protein sequence ID" value="AFK07257.1"/>
    <property type="molecule type" value="Genomic_DNA"/>
</dbReference>
<dbReference type="GeneID" id="87107385"/>
<dbReference type="Proteomes" id="UP000002881">
    <property type="component" value="Chromosome"/>
</dbReference>
<proteinExistence type="predicted"/>
<organism evidence="1 2">
    <name type="scientific">Mesotoga prima MesG1.Ag.4.2</name>
    <dbReference type="NCBI Taxonomy" id="660470"/>
    <lineage>
        <taxon>Bacteria</taxon>
        <taxon>Thermotogati</taxon>
        <taxon>Thermotogota</taxon>
        <taxon>Thermotogae</taxon>
        <taxon>Kosmotogales</taxon>
        <taxon>Kosmotogaceae</taxon>
        <taxon>Mesotoga</taxon>
    </lineage>
</organism>
<reference evidence="1 2" key="1">
    <citation type="journal article" date="2012" name="Genome Biol. Evol.">
        <title>Genome Sequence of the Mesophilic Thermotogales Bacterium Mesotoga prima MesG1.Ag.4.2 Reveals the Largest Thermotogales Genome To Date.</title>
        <authorList>
            <person name="Zhaxybayeva O."/>
            <person name="Swithers K.S."/>
            <person name="Foght J."/>
            <person name="Green A.G."/>
            <person name="Bruce D."/>
            <person name="Detter C."/>
            <person name="Han S."/>
            <person name="Teshima H."/>
            <person name="Han J."/>
            <person name="Woyke T."/>
            <person name="Pitluck S."/>
            <person name="Nolan M."/>
            <person name="Ivanova N."/>
            <person name="Pati A."/>
            <person name="Land M.L."/>
            <person name="Dlutek M."/>
            <person name="Doolittle W.F."/>
            <person name="Noll K.M."/>
            <person name="Nesbo C.L."/>
        </authorList>
    </citation>
    <scope>NUCLEOTIDE SEQUENCE [LARGE SCALE GENOMIC DNA]</scope>
    <source>
        <strain evidence="2">mesG1.Ag.4.2</strain>
    </source>
</reference>
<dbReference type="Gene3D" id="2.60.120.1390">
    <property type="match status" value="2"/>
</dbReference>
<dbReference type="STRING" id="660470.Theba_1589"/>
<accession>I2F5Q4</accession>
<dbReference type="AlphaFoldDB" id="I2F5Q4"/>
<evidence type="ECO:0000313" key="1">
    <source>
        <dbReference type="EMBL" id="AFK07257.1"/>
    </source>
</evidence>
<sequence>MDFSSGTLRNLMTLKNARRGRISSYDESGGNKDWKAIAAGETLVLGEIEGPGVVSHIWMTFRSTEKHFLRKGILRIFWDDESAPSVESPIGDFFGAGHGKTVNFSSLPIQMSPEDGRGFNCFFPMPFRKKARIEIANENSSQDLVAYYYIDYELWPELPENIAYFHAQWRREQGVSRDESNLVKSLAPNNLKDFALEPFVANNIFEFQGQNKTGRDNYVILDAQGKGHYVGCFFYVHNMRETDQWDWYGEGDDMIFIDGDSWPPSLHGTGTEDYFSMAWCPSQSYASEYFGLILPGNNNWKGYMSMYRFHIEDPIYFSKSLKVTIEKGHNNNRFDDYSSVAFWYQAEPHKRFESLLPSEDRLPYAD</sequence>
<name>I2F5Q4_9BACT</name>
<keyword evidence="2" id="KW-1185">Reference proteome</keyword>
<dbReference type="HOGENOM" id="CLU_039495_0_0_0"/>
<gene>
    <name evidence="1" type="ORF">Theba_1589</name>
</gene>
<evidence type="ECO:0000313" key="2">
    <source>
        <dbReference type="Proteomes" id="UP000002881"/>
    </source>
</evidence>